<dbReference type="PANTHER" id="PTHR31374">
    <property type="entry name" value="AUXIN-INDUCED PROTEIN-LIKE-RELATED"/>
    <property type="match status" value="1"/>
</dbReference>
<accession>A0A6A5LDR8</accession>
<dbReference type="InterPro" id="IPR003676">
    <property type="entry name" value="SAUR_fam"/>
</dbReference>
<dbReference type="AlphaFoldDB" id="A0A6A5LDR8"/>
<evidence type="ECO:0000313" key="3">
    <source>
        <dbReference type="Proteomes" id="UP000447434"/>
    </source>
</evidence>
<gene>
    <name evidence="2" type="ORF">Lalb_Chr24g0394831</name>
</gene>
<dbReference type="Pfam" id="PF02519">
    <property type="entry name" value="Auxin_inducible"/>
    <property type="match status" value="1"/>
</dbReference>
<evidence type="ECO:0000256" key="1">
    <source>
        <dbReference type="ARBA" id="ARBA00006974"/>
    </source>
</evidence>
<protein>
    <submittedName>
        <fullName evidence="2">Putative small auxin-up RNA</fullName>
    </submittedName>
</protein>
<comment type="caution">
    <text evidence="2">The sequence shown here is derived from an EMBL/GenBank/DDBJ whole genome shotgun (WGS) entry which is preliminary data.</text>
</comment>
<dbReference type="PANTHER" id="PTHR31374:SF264">
    <property type="entry name" value="AUXIN-RESPONSIVE PROTEIN SAUR36-LIKE"/>
    <property type="match status" value="1"/>
</dbReference>
<dbReference type="OrthoDB" id="1930622at2759"/>
<dbReference type="Proteomes" id="UP000447434">
    <property type="component" value="Chromosome 24"/>
</dbReference>
<proteinExistence type="inferred from homology"/>
<reference evidence="3" key="1">
    <citation type="journal article" date="2020" name="Nat. Commun.">
        <title>Genome sequence of the cluster root forming white lupin.</title>
        <authorList>
            <person name="Hufnagel B."/>
            <person name="Marques A."/>
            <person name="Soriano A."/>
            <person name="Marques L."/>
            <person name="Divol F."/>
            <person name="Doumas P."/>
            <person name="Sallet E."/>
            <person name="Mancinotti D."/>
            <person name="Carrere S."/>
            <person name="Marande W."/>
            <person name="Arribat S."/>
            <person name="Keller J."/>
            <person name="Huneau C."/>
            <person name="Blein T."/>
            <person name="Aime D."/>
            <person name="Laguerre M."/>
            <person name="Taylor J."/>
            <person name="Schubert V."/>
            <person name="Nelson M."/>
            <person name="Geu-Flores F."/>
            <person name="Crespi M."/>
            <person name="Gallardo-Guerrero K."/>
            <person name="Delaux P.-M."/>
            <person name="Salse J."/>
            <person name="Berges H."/>
            <person name="Guyot R."/>
            <person name="Gouzy J."/>
            <person name="Peret B."/>
        </authorList>
    </citation>
    <scope>NUCLEOTIDE SEQUENCE [LARGE SCALE GENOMIC DNA]</scope>
    <source>
        <strain evidence="3">cv. Amiga</strain>
    </source>
</reference>
<evidence type="ECO:0000313" key="2">
    <source>
        <dbReference type="EMBL" id="KAE9585772.1"/>
    </source>
</evidence>
<keyword evidence="3" id="KW-1185">Reference proteome</keyword>
<name>A0A6A5LDR8_LUPAL</name>
<comment type="similarity">
    <text evidence="1">Belongs to the ARG7 family.</text>
</comment>
<dbReference type="EMBL" id="WOCE01000024">
    <property type="protein sequence ID" value="KAE9585772.1"/>
    <property type="molecule type" value="Genomic_DNA"/>
</dbReference>
<sequence length="147" mass="16510">MAKLSIKKKGGKGSIVKFKFVVEKLQKKLLLVRNKTSSNFDKYEEGGSDSSYVPDDVKEGHFAVIAEGGEEPKRLVMPLSCLTNSTFLRLLEQAEEEYGYDHEGALTFPCRPSELERILTQQWKGSQTCGVDGVLVINPYFFKVNDI</sequence>
<organism evidence="2 3">
    <name type="scientific">Lupinus albus</name>
    <name type="common">White lupine</name>
    <name type="synonym">Lupinus termis</name>
    <dbReference type="NCBI Taxonomy" id="3870"/>
    <lineage>
        <taxon>Eukaryota</taxon>
        <taxon>Viridiplantae</taxon>
        <taxon>Streptophyta</taxon>
        <taxon>Embryophyta</taxon>
        <taxon>Tracheophyta</taxon>
        <taxon>Spermatophyta</taxon>
        <taxon>Magnoliopsida</taxon>
        <taxon>eudicotyledons</taxon>
        <taxon>Gunneridae</taxon>
        <taxon>Pentapetalae</taxon>
        <taxon>rosids</taxon>
        <taxon>fabids</taxon>
        <taxon>Fabales</taxon>
        <taxon>Fabaceae</taxon>
        <taxon>Papilionoideae</taxon>
        <taxon>50 kb inversion clade</taxon>
        <taxon>genistoids sensu lato</taxon>
        <taxon>core genistoids</taxon>
        <taxon>Genisteae</taxon>
        <taxon>Lupinus</taxon>
    </lineage>
</organism>
<dbReference type="GO" id="GO:0009733">
    <property type="term" value="P:response to auxin"/>
    <property type="evidence" value="ECO:0007669"/>
    <property type="project" value="InterPro"/>
</dbReference>